<organism evidence="3 4">
    <name type="scientific">Enteractinococcus fodinae</name>
    <dbReference type="NCBI Taxonomy" id="684663"/>
    <lineage>
        <taxon>Bacteria</taxon>
        <taxon>Bacillati</taxon>
        <taxon>Actinomycetota</taxon>
        <taxon>Actinomycetes</taxon>
        <taxon>Micrococcales</taxon>
        <taxon>Micrococcaceae</taxon>
    </lineage>
</organism>
<comment type="similarity">
    <text evidence="1">Belongs to the arsA ATPase family.</text>
</comment>
<dbReference type="SUPFAM" id="SSF52540">
    <property type="entry name" value="P-loop containing nucleoside triphosphate hydrolases"/>
    <property type="match status" value="1"/>
</dbReference>
<dbReference type="Gene3D" id="3.40.50.300">
    <property type="entry name" value="P-loop containing nucleotide triphosphate hydrolases"/>
    <property type="match status" value="1"/>
</dbReference>
<sequence>MLLKLATDRKVLFLGGKGGVGKTVTASATALHQAQTGRNVLLVSTDPAHNLGHLWEQPVGDDPVELFRTNDGAGSVHGIEIDPQRTIDRYLAEVGQTLRDFMPEHLHPQVTKHLELAAQTPGTHESAMLERIALTVEDGLQHYDLVVFDTAPTGHTARLMALPEIMTFWTEGLLNRRTKAEKFGAAIRSLDGDDDPQSASGENRDRRIRQMLLRRKTRFETMRNVLTDKKLTSFVIVLIPERVPVLETIELYDNLRKTGIDVGGFVINRVSPNDAGEFLADRREREEHHMAGLRTQLPKVDVDIVPLMLRDLVGTDALMELAEQLS</sequence>
<accession>A0ABU2AXG8</accession>
<feature type="domain" description="ArsA/GET3 Anion-transporting ATPase-like" evidence="2">
    <location>
        <begin position="10"/>
        <end position="325"/>
    </location>
</feature>
<comment type="caution">
    <text evidence="3">The sequence shown here is derived from an EMBL/GenBank/DDBJ whole genome shotgun (WGS) entry which is preliminary data.</text>
</comment>
<dbReference type="InterPro" id="IPR027417">
    <property type="entry name" value="P-loop_NTPase"/>
</dbReference>
<dbReference type="InterPro" id="IPR016300">
    <property type="entry name" value="ATPase_ArsA/GET3"/>
</dbReference>
<evidence type="ECO:0000259" key="2">
    <source>
        <dbReference type="Pfam" id="PF02374"/>
    </source>
</evidence>
<evidence type="ECO:0000256" key="1">
    <source>
        <dbReference type="ARBA" id="ARBA00011040"/>
    </source>
</evidence>
<dbReference type="EMBL" id="JAVDYJ010000001">
    <property type="protein sequence ID" value="MDR7346041.1"/>
    <property type="molecule type" value="Genomic_DNA"/>
</dbReference>
<dbReference type="PANTHER" id="PTHR10803">
    <property type="entry name" value="ARSENICAL PUMP-DRIVING ATPASE ARSENITE-TRANSLOCATING ATPASE"/>
    <property type="match status" value="1"/>
</dbReference>
<gene>
    <name evidence="3" type="ORF">J2S62_000298</name>
</gene>
<dbReference type="Pfam" id="PF02374">
    <property type="entry name" value="ArsA_ATPase"/>
    <property type="match status" value="1"/>
</dbReference>
<reference evidence="3 4" key="1">
    <citation type="submission" date="2023-07" db="EMBL/GenBank/DDBJ databases">
        <title>Sequencing the genomes of 1000 actinobacteria strains.</title>
        <authorList>
            <person name="Klenk H.-P."/>
        </authorList>
    </citation>
    <scope>NUCLEOTIDE SEQUENCE [LARGE SCALE GENOMIC DNA]</scope>
    <source>
        <strain evidence="3 4">DSM 22966</strain>
    </source>
</reference>
<dbReference type="NCBIfam" id="TIGR00345">
    <property type="entry name" value="GET3_arsA_TRC40"/>
    <property type="match status" value="1"/>
</dbReference>
<protein>
    <submittedName>
        <fullName evidence="3">Arsenite-transporting ATPase</fullName>
    </submittedName>
</protein>
<dbReference type="InterPro" id="IPR025723">
    <property type="entry name" value="ArsA/GET3_ATPase-like"/>
</dbReference>
<evidence type="ECO:0000313" key="4">
    <source>
        <dbReference type="Proteomes" id="UP001183794"/>
    </source>
</evidence>
<dbReference type="CDD" id="cd02035">
    <property type="entry name" value="ArsA"/>
    <property type="match status" value="1"/>
</dbReference>
<dbReference type="Proteomes" id="UP001183794">
    <property type="component" value="Unassembled WGS sequence"/>
</dbReference>
<dbReference type="RefSeq" id="WP_310170466.1">
    <property type="nucleotide sequence ID" value="NZ_BAABHE010000002.1"/>
</dbReference>
<keyword evidence="4" id="KW-1185">Reference proteome</keyword>
<name>A0ABU2AXG8_9MICC</name>
<proteinExistence type="inferred from homology"/>
<evidence type="ECO:0000313" key="3">
    <source>
        <dbReference type="EMBL" id="MDR7346041.1"/>
    </source>
</evidence>
<dbReference type="PANTHER" id="PTHR10803:SF3">
    <property type="entry name" value="ATPASE GET3"/>
    <property type="match status" value="1"/>
</dbReference>